<feature type="transmembrane region" description="Helical" evidence="1">
    <location>
        <begin position="119"/>
        <end position="137"/>
    </location>
</feature>
<sequence length="158" mass="17933">MLACLRRAPVLPMIHRFGASSVSVRNCYDPRNKISGAYNPNITRDGPSSVIHGAPCFMTRSTFDQQMKAIRTSDAGADFGIQPSTLQRYLLIATKLYQTHDDIPLYVASGTMNRMYDRMRILSTSLAIAGFFILFYYCHYANVNRVMRDREAGYMMHS</sequence>
<evidence type="ECO:0000256" key="1">
    <source>
        <dbReference type="SAM" id="Phobius"/>
    </source>
</evidence>
<organism evidence="2 3">
    <name type="scientific">Ancylostoma ceylanicum</name>
    <dbReference type="NCBI Taxonomy" id="53326"/>
    <lineage>
        <taxon>Eukaryota</taxon>
        <taxon>Metazoa</taxon>
        <taxon>Ecdysozoa</taxon>
        <taxon>Nematoda</taxon>
        <taxon>Chromadorea</taxon>
        <taxon>Rhabditida</taxon>
        <taxon>Rhabditina</taxon>
        <taxon>Rhabditomorpha</taxon>
        <taxon>Strongyloidea</taxon>
        <taxon>Ancylostomatidae</taxon>
        <taxon>Ancylostomatinae</taxon>
        <taxon>Ancylostoma</taxon>
    </lineage>
</organism>
<dbReference type="AlphaFoldDB" id="A0A016UN58"/>
<protein>
    <submittedName>
        <fullName evidence="2">Uncharacterized protein</fullName>
    </submittedName>
</protein>
<proteinExistence type="predicted"/>
<dbReference type="Proteomes" id="UP000024635">
    <property type="component" value="Unassembled WGS sequence"/>
</dbReference>
<evidence type="ECO:0000313" key="2">
    <source>
        <dbReference type="EMBL" id="EYC16356.1"/>
    </source>
</evidence>
<keyword evidence="1" id="KW-1133">Transmembrane helix</keyword>
<keyword evidence="1" id="KW-0472">Membrane</keyword>
<dbReference type="EMBL" id="JARK01001370">
    <property type="protein sequence ID" value="EYC16356.1"/>
    <property type="molecule type" value="Genomic_DNA"/>
</dbReference>
<reference evidence="3" key="1">
    <citation type="journal article" date="2015" name="Nat. Genet.">
        <title>The genome and transcriptome of the zoonotic hookworm Ancylostoma ceylanicum identify infection-specific gene families.</title>
        <authorList>
            <person name="Schwarz E.M."/>
            <person name="Hu Y."/>
            <person name="Antoshechkin I."/>
            <person name="Miller M.M."/>
            <person name="Sternberg P.W."/>
            <person name="Aroian R.V."/>
        </authorList>
    </citation>
    <scope>NUCLEOTIDE SEQUENCE</scope>
    <source>
        <strain evidence="3">HY135</strain>
    </source>
</reference>
<dbReference type="OrthoDB" id="8193498at2759"/>
<evidence type="ECO:0000313" key="3">
    <source>
        <dbReference type="Proteomes" id="UP000024635"/>
    </source>
</evidence>
<name>A0A016UN58_9BILA</name>
<keyword evidence="3" id="KW-1185">Reference proteome</keyword>
<gene>
    <name evidence="2" type="primary">Acey_s0034.g2951</name>
    <name evidence="2" type="ORF">Y032_0034g2951</name>
</gene>
<comment type="caution">
    <text evidence="2">The sequence shown here is derived from an EMBL/GenBank/DDBJ whole genome shotgun (WGS) entry which is preliminary data.</text>
</comment>
<accession>A0A016UN58</accession>
<keyword evidence="1" id="KW-0812">Transmembrane</keyword>